<evidence type="ECO:0000313" key="1">
    <source>
        <dbReference type="EMBL" id="MBW85992.1"/>
    </source>
</evidence>
<protein>
    <submittedName>
        <fullName evidence="1">Metallothionein</fullName>
    </submittedName>
</protein>
<organism evidence="1">
    <name type="scientific">Rhizophora mucronata</name>
    <name type="common">Asiatic mangrove</name>
    <dbReference type="NCBI Taxonomy" id="61149"/>
    <lineage>
        <taxon>Eukaryota</taxon>
        <taxon>Viridiplantae</taxon>
        <taxon>Streptophyta</taxon>
        <taxon>Embryophyta</taxon>
        <taxon>Tracheophyta</taxon>
        <taxon>Spermatophyta</taxon>
        <taxon>Magnoliopsida</taxon>
        <taxon>eudicotyledons</taxon>
        <taxon>Gunneridae</taxon>
        <taxon>Pentapetalae</taxon>
        <taxon>rosids</taxon>
        <taxon>fabids</taxon>
        <taxon>Malpighiales</taxon>
        <taxon>Rhizophoraceae</taxon>
        <taxon>Rhizophora</taxon>
    </lineage>
</organism>
<sequence>MIKLQSGKCIRNPIIKHYSHGLQSGTTGGLHQPLELRRVLMTNDHCPLIGLCVCFTPYRILGNCFDVRFYEMFGVKRDRSQ</sequence>
<accession>A0A2P2IXU6</accession>
<proteinExistence type="predicted"/>
<name>A0A2P2IXU6_RHIMU</name>
<dbReference type="AlphaFoldDB" id="A0A2P2IXU6"/>
<dbReference type="EMBL" id="GGEC01005509">
    <property type="protein sequence ID" value="MBW85992.1"/>
    <property type="molecule type" value="Transcribed_RNA"/>
</dbReference>
<dbReference type="EMBL" id="GGEC01005508">
    <property type="protein sequence ID" value="MBW85991.1"/>
    <property type="molecule type" value="Transcribed_RNA"/>
</dbReference>
<reference evidence="1" key="1">
    <citation type="submission" date="2018-02" db="EMBL/GenBank/DDBJ databases">
        <title>Rhizophora mucronata_Transcriptome.</title>
        <authorList>
            <person name="Meera S.P."/>
            <person name="Sreeshan A."/>
            <person name="Augustine A."/>
        </authorList>
    </citation>
    <scope>NUCLEOTIDE SEQUENCE</scope>
    <source>
        <tissue evidence="1">Leaf</tissue>
    </source>
</reference>